<protein>
    <submittedName>
        <fullName evidence="2">Helix-turn-helix transcriptional regulator</fullName>
    </submittedName>
</protein>
<dbReference type="Gene3D" id="1.10.260.40">
    <property type="entry name" value="lambda repressor-like DNA-binding domains"/>
    <property type="match status" value="1"/>
</dbReference>
<dbReference type="InterPro" id="IPR010982">
    <property type="entry name" value="Lambda_DNA-bd_dom_sf"/>
</dbReference>
<evidence type="ECO:0000259" key="1">
    <source>
        <dbReference type="PROSITE" id="PS50943"/>
    </source>
</evidence>
<reference evidence="2 3" key="1">
    <citation type="submission" date="2023-09" db="EMBL/GenBank/DDBJ databases">
        <title>Microbacterium fusihabitans sp. nov., Microbacterium phycihabitans sp. nov., and Microbacterium cervinum sp. nov., isolated from dried seaweeds of beach.</title>
        <authorList>
            <person name="Lee S.D."/>
        </authorList>
    </citation>
    <scope>NUCLEOTIDE SEQUENCE [LARGE SCALE GENOMIC DNA]</scope>
    <source>
        <strain evidence="2 3">KSW4-17</strain>
    </source>
</reference>
<evidence type="ECO:0000313" key="2">
    <source>
        <dbReference type="EMBL" id="MDU0366875.1"/>
    </source>
</evidence>
<evidence type="ECO:0000313" key="3">
    <source>
        <dbReference type="Proteomes" id="UP001263371"/>
    </source>
</evidence>
<dbReference type="RefSeq" id="WP_315994081.1">
    <property type="nucleotide sequence ID" value="NZ_JAWDIS010000001.1"/>
</dbReference>
<dbReference type="EMBL" id="JAWDIS010000001">
    <property type="protein sequence ID" value="MDU0366875.1"/>
    <property type="molecule type" value="Genomic_DNA"/>
</dbReference>
<dbReference type="PROSITE" id="PS50943">
    <property type="entry name" value="HTH_CROC1"/>
    <property type="match status" value="1"/>
</dbReference>
<keyword evidence="3" id="KW-1185">Reference proteome</keyword>
<sequence>MKVFGELLRSSRAEAGLSADDLAVRAGTSRAAIADYEAGRKSPRVDTAERIMNALGMTLTAVRVPRRPARAAVFDRDDSYRLTFLQSSPEDARKRAYELLPEIIEASCAVEDIALDWGQVTALADGITIGGDPLRIWRATEIARSARTAIKGSGARVRVPLRTVAGDTLIEEDPAESPGARQLEFLVNAIGAGADTVLTLHRTSTSLMQDGLPWLSVEYGAIPDFQKAIVATKRTGDGTHLIRILVDSAERAHI</sequence>
<feature type="domain" description="HTH cro/C1-type" evidence="1">
    <location>
        <begin position="8"/>
        <end position="62"/>
    </location>
</feature>
<dbReference type="CDD" id="cd00093">
    <property type="entry name" value="HTH_XRE"/>
    <property type="match status" value="1"/>
</dbReference>
<organism evidence="2 3">
    <name type="scientific">Microbacterium galbum</name>
    <dbReference type="NCBI Taxonomy" id="3075994"/>
    <lineage>
        <taxon>Bacteria</taxon>
        <taxon>Bacillati</taxon>
        <taxon>Actinomycetota</taxon>
        <taxon>Actinomycetes</taxon>
        <taxon>Micrococcales</taxon>
        <taxon>Microbacteriaceae</taxon>
        <taxon>Microbacterium</taxon>
    </lineage>
</organism>
<proteinExistence type="predicted"/>
<gene>
    <name evidence="2" type="ORF">RWH45_06580</name>
</gene>
<accession>A0ABU3T677</accession>
<dbReference type="Proteomes" id="UP001263371">
    <property type="component" value="Unassembled WGS sequence"/>
</dbReference>
<dbReference type="InterPro" id="IPR001387">
    <property type="entry name" value="Cro/C1-type_HTH"/>
</dbReference>
<dbReference type="Pfam" id="PF13560">
    <property type="entry name" value="HTH_31"/>
    <property type="match status" value="1"/>
</dbReference>
<name>A0ABU3T677_9MICO</name>
<dbReference type="SUPFAM" id="SSF47413">
    <property type="entry name" value="lambda repressor-like DNA-binding domains"/>
    <property type="match status" value="1"/>
</dbReference>
<comment type="caution">
    <text evidence="2">The sequence shown here is derived from an EMBL/GenBank/DDBJ whole genome shotgun (WGS) entry which is preliminary data.</text>
</comment>
<dbReference type="SMART" id="SM00530">
    <property type="entry name" value="HTH_XRE"/>
    <property type="match status" value="1"/>
</dbReference>